<dbReference type="InterPro" id="IPR039420">
    <property type="entry name" value="WalR-like"/>
</dbReference>
<dbReference type="Gene3D" id="1.10.10.10">
    <property type="entry name" value="Winged helix-like DNA-binding domain superfamily/Winged helix DNA-binding domain"/>
    <property type="match status" value="1"/>
</dbReference>
<protein>
    <submittedName>
        <fullName evidence="5">Response regulator transcription factor</fullName>
    </submittedName>
</protein>
<comment type="caution">
    <text evidence="5">The sequence shown here is derived from an EMBL/GenBank/DDBJ whole genome shotgun (WGS) entry which is preliminary data.</text>
</comment>
<dbReference type="PRINTS" id="PR00038">
    <property type="entry name" value="HTHLUXR"/>
</dbReference>
<sequence>MADRPVRVSVLNDYDIIVQGLCGLLAPHSERVEVVELVVGDVEKADDGSRVDLVLYDTFGQQQCNVLDVQRLSQTTGAKVVVFSWNVDPTLVREAMRRGAAGYLEKSLSGAALANALVRIHQGERLQPSVDRVVESNGDWPGRAQGLSAREGEMMALIAQGLSNQEMAERAYLSVNSVKTYVRTAYRKLGLSRRSQAVRWGIEHGFLPDATRREDVAPGA</sequence>
<accession>A0A930V2L2</accession>
<organism evidence="5 6">
    <name type="scientific">Nocardioides acrostichi</name>
    <dbReference type="NCBI Taxonomy" id="2784339"/>
    <lineage>
        <taxon>Bacteria</taxon>
        <taxon>Bacillati</taxon>
        <taxon>Actinomycetota</taxon>
        <taxon>Actinomycetes</taxon>
        <taxon>Propionibacteriales</taxon>
        <taxon>Nocardioidaceae</taxon>
        <taxon>Nocardioides</taxon>
    </lineage>
</organism>
<proteinExistence type="predicted"/>
<dbReference type="PANTHER" id="PTHR43214">
    <property type="entry name" value="TWO-COMPONENT RESPONSE REGULATOR"/>
    <property type="match status" value="1"/>
</dbReference>
<dbReference type="CDD" id="cd06170">
    <property type="entry name" value="LuxR_C_like"/>
    <property type="match status" value="1"/>
</dbReference>
<dbReference type="PROSITE" id="PS50043">
    <property type="entry name" value="HTH_LUXR_2"/>
    <property type="match status" value="1"/>
</dbReference>
<dbReference type="Pfam" id="PF00196">
    <property type="entry name" value="GerE"/>
    <property type="match status" value="1"/>
</dbReference>
<evidence type="ECO:0000256" key="1">
    <source>
        <dbReference type="ARBA" id="ARBA00023125"/>
    </source>
</evidence>
<dbReference type="InterPro" id="IPR000792">
    <property type="entry name" value="Tscrpt_reg_LuxR_C"/>
</dbReference>
<dbReference type="Gene3D" id="3.40.50.2300">
    <property type="match status" value="1"/>
</dbReference>
<reference evidence="5" key="1">
    <citation type="submission" date="2020-11" db="EMBL/GenBank/DDBJ databases">
        <title>Nocardioides sp. CBS4Y-1, whole genome shotgun sequence.</title>
        <authorList>
            <person name="Tuo L."/>
        </authorList>
    </citation>
    <scope>NUCLEOTIDE SEQUENCE</scope>
    <source>
        <strain evidence="5">CBS4Y-1</strain>
    </source>
</reference>
<feature type="modified residue" description="4-aspartylphosphate" evidence="2">
    <location>
        <position position="57"/>
    </location>
</feature>
<evidence type="ECO:0000313" key="6">
    <source>
        <dbReference type="Proteomes" id="UP000656804"/>
    </source>
</evidence>
<feature type="domain" description="HTH luxR-type" evidence="3">
    <location>
        <begin position="140"/>
        <end position="205"/>
    </location>
</feature>
<dbReference type="AlphaFoldDB" id="A0A930V2L2"/>
<dbReference type="SMART" id="SM00421">
    <property type="entry name" value="HTH_LUXR"/>
    <property type="match status" value="1"/>
</dbReference>
<evidence type="ECO:0000259" key="4">
    <source>
        <dbReference type="PROSITE" id="PS50110"/>
    </source>
</evidence>
<feature type="domain" description="Response regulatory" evidence="4">
    <location>
        <begin position="7"/>
        <end position="121"/>
    </location>
</feature>
<dbReference type="InterPro" id="IPR016032">
    <property type="entry name" value="Sig_transdc_resp-reg_C-effctor"/>
</dbReference>
<evidence type="ECO:0000313" key="5">
    <source>
        <dbReference type="EMBL" id="MBF4162600.1"/>
    </source>
</evidence>
<name>A0A930V2L2_9ACTN</name>
<dbReference type="PROSITE" id="PS50110">
    <property type="entry name" value="RESPONSE_REGULATORY"/>
    <property type="match status" value="1"/>
</dbReference>
<dbReference type="SUPFAM" id="SSF46894">
    <property type="entry name" value="C-terminal effector domain of the bipartite response regulators"/>
    <property type="match status" value="1"/>
</dbReference>
<keyword evidence="1" id="KW-0238">DNA-binding</keyword>
<keyword evidence="2" id="KW-0597">Phosphoprotein</keyword>
<dbReference type="InterPro" id="IPR001789">
    <property type="entry name" value="Sig_transdc_resp-reg_receiver"/>
</dbReference>
<evidence type="ECO:0000259" key="3">
    <source>
        <dbReference type="PROSITE" id="PS50043"/>
    </source>
</evidence>
<gene>
    <name evidence="5" type="ORF">ISG29_12960</name>
</gene>
<keyword evidence="6" id="KW-1185">Reference proteome</keyword>
<dbReference type="PANTHER" id="PTHR43214:SF43">
    <property type="entry name" value="TWO-COMPONENT RESPONSE REGULATOR"/>
    <property type="match status" value="1"/>
</dbReference>
<dbReference type="GO" id="GO:0006355">
    <property type="term" value="P:regulation of DNA-templated transcription"/>
    <property type="evidence" value="ECO:0007669"/>
    <property type="project" value="InterPro"/>
</dbReference>
<dbReference type="SUPFAM" id="SSF52172">
    <property type="entry name" value="CheY-like"/>
    <property type="match status" value="1"/>
</dbReference>
<evidence type="ECO:0000256" key="2">
    <source>
        <dbReference type="PROSITE-ProRule" id="PRU00169"/>
    </source>
</evidence>
<dbReference type="InterPro" id="IPR036388">
    <property type="entry name" value="WH-like_DNA-bd_sf"/>
</dbReference>
<dbReference type="InterPro" id="IPR011006">
    <property type="entry name" value="CheY-like_superfamily"/>
</dbReference>
<dbReference type="GO" id="GO:0003677">
    <property type="term" value="F:DNA binding"/>
    <property type="evidence" value="ECO:0007669"/>
    <property type="project" value="UniProtKB-KW"/>
</dbReference>
<dbReference type="EMBL" id="JADIVZ010000006">
    <property type="protein sequence ID" value="MBF4162600.1"/>
    <property type="molecule type" value="Genomic_DNA"/>
</dbReference>
<dbReference type="Proteomes" id="UP000656804">
    <property type="component" value="Unassembled WGS sequence"/>
</dbReference>
<dbReference type="GO" id="GO:0000160">
    <property type="term" value="P:phosphorelay signal transduction system"/>
    <property type="evidence" value="ECO:0007669"/>
    <property type="project" value="InterPro"/>
</dbReference>